<protein>
    <submittedName>
        <fullName evidence="5">HpaA</fullName>
    </submittedName>
</protein>
<dbReference type="PANTHER" id="PTHR43280">
    <property type="entry name" value="ARAC-FAMILY TRANSCRIPTIONAL REGULATOR"/>
    <property type="match status" value="1"/>
</dbReference>
<dbReference type="HOGENOM" id="CLU_000445_88_2_6"/>
<gene>
    <name evidence="5" type="primary">hpaA</name>
    <name evidence="5" type="ordered locus">PM1524</name>
</gene>
<dbReference type="SUPFAM" id="SSF46689">
    <property type="entry name" value="Homeodomain-like"/>
    <property type="match status" value="1"/>
</dbReference>
<dbReference type="EMBL" id="AE004439">
    <property type="protein sequence ID" value="AAK03608.1"/>
    <property type="molecule type" value="Genomic_DNA"/>
</dbReference>
<dbReference type="SMART" id="SM00342">
    <property type="entry name" value="HTH_ARAC"/>
    <property type="match status" value="1"/>
</dbReference>
<dbReference type="EnsemblBacteria" id="AAK03608">
    <property type="protein sequence ID" value="AAK03608"/>
    <property type="gene ID" value="PM1524"/>
</dbReference>
<evidence type="ECO:0000256" key="1">
    <source>
        <dbReference type="ARBA" id="ARBA00023015"/>
    </source>
</evidence>
<dbReference type="InterPro" id="IPR011983">
    <property type="entry name" value="HpaA_TReg"/>
</dbReference>
<dbReference type="InterPro" id="IPR011051">
    <property type="entry name" value="RmlC_Cupin_sf"/>
</dbReference>
<feature type="domain" description="HTH araC/xylS-type" evidence="4">
    <location>
        <begin position="228"/>
        <end position="326"/>
    </location>
</feature>
<dbReference type="GO" id="GO:0003700">
    <property type="term" value="F:DNA-binding transcription factor activity"/>
    <property type="evidence" value="ECO:0007669"/>
    <property type="project" value="InterPro"/>
</dbReference>
<proteinExistence type="predicted"/>
<name>Q9CKT2_PASMU</name>
<evidence type="ECO:0000256" key="2">
    <source>
        <dbReference type="ARBA" id="ARBA00023125"/>
    </source>
</evidence>
<dbReference type="Gene3D" id="2.60.120.10">
    <property type="entry name" value="Jelly Rolls"/>
    <property type="match status" value="1"/>
</dbReference>
<dbReference type="KEGG" id="pmu:PM1524"/>
<evidence type="ECO:0000259" key="4">
    <source>
        <dbReference type="PROSITE" id="PS01124"/>
    </source>
</evidence>
<evidence type="ECO:0000256" key="3">
    <source>
        <dbReference type="ARBA" id="ARBA00023163"/>
    </source>
</evidence>
<keyword evidence="3" id="KW-0804">Transcription</keyword>
<dbReference type="SUPFAM" id="SSF51182">
    <property type="entry name" value="RmlC-like cupins"/>
    <property type="match status" value="1"/>
</dbReference>
<evidence type="ECO:0000313" key="5">
    <source>
        <dbReference type="EMBL" id="AAK03608.1"/>
    </source>
</evidence>
<dbReference type="PANTHER" id="PTHR43280:SF19">
    <property type="entry name" value="4-HYDROXYPHENYLACETATE CATABOLISM PROTEIN"/>
    <property type="match status" value="1"/>
</dbReference>
<dbReference type="InterPro" id="IPR018062">
    <property type="entry name" value="HTH_AraC-typ_CS"/>
</dbReference>
<dbReference type="STRING" id="272843.PM1524"/>
<dbReference type="PROSITE" id="PS01124">
    <property type="entry name" value="HTH_ARAC_FAMILY_2"/>
    <property type="match status" value="1"/>
</dbReference>
<dbReference type="Proteomes" id="UP000000809">
    <property type="component" value="Chromosome"/>
</dbReference>
<dbReference type="Pfam" id="PF12833">
    <property type="entry name" value="HTH_18"/>
    <property type="match status" value="1"/>
</dbReference>
<accession>Q9CKT2</accession>
<keyword evidence="6" id="KW-1185">Reference proteome</keyword>
<dbReference type="InterPro" id="IPR014710">
    <property type="entry name" value="RmlC-like_jellyroll"/>
</dbReference>
<dbReference type="Gene3D" id="1.10.10.60">
    <property type="entry name" value="Homeodomain-like"/>
    <property type="match status" value="1"/>
</dbReference>
<dbReference type="PROSITE" id="PS00041">
    <property type="entry name" value="HTH_ARAC_FAMILY_1"/>
    <property type="match status" value="1"/>
</dbReference>
<dbReference type="InterPro" id="IPR018060">
    <property type="entry name" value="HTH_AraC"/>
</dbReference>
<keyword evidence="2" id="KW-0238">DNA-binding</keyword>
<dbReference type="NCBIfam" id="TIGR02297">
    <property type="entry name" value="HpaA"/>
    <property type="match status" value="1"/>
</dbReference>
<evidence type="ECO:0000313" key="6">
    <source>
        <dbReference type="Proteomes" id="UP000000809"/>
    </source>
</evidence>
<dbReference type="InterPro" id="IPR003313">
    <property type="entry name" value="AraC-bd"/>
</dbReference>
<dbReference type="Pfam" id="PF02311">
    <property type="entry name" value="AraC_binding"/>
    <property type="match status" value="1"/>
</dbReference>
<dbReference type="GO" id="GO:0043565">
    <property type="term" value="F:sequence-specific DNA binding"/>
    <property type="evidence" value="ECO:0007669"/>
    <property type="project" value="InterPro"/>
</dbReference>
<organism evidence="5 6">
    <name type="scientific">Pasteurella multocida (strain Pm70)</name>
    <dbReference type="NCBI Taxonomy" id="272843"/>
    <lineage>
        <taxon>Bacteria</taxon>
        <taxon>Pseudomonadati</taxon>
        <taxon>Pseudomonadota</taxon>
        <taxon>Gammaproteobacteria</taxon>
        <taxon>Pasteurellales</taxon>
        <taxon>Pasteurellaceae</taxon>
        <taxon>Pasteurella</taxon>
    </lineage>
</organism>
<dbReference type="AlphaFoldDB" id="Q9CKT2"/>
<dbReference type="InterPro" id="IPR009057">
    <property type="entry name" value="Homeodomain-like_sf"/>
</dbReference>
<reference evidence="5 6" key="1">
    <citation type="journal article" date="2001" name="Proc. Natl. Acad. Sci. U.S.A.">
        <title>Complete genomic sequence of Pasteurella multocida Pm70.</title>
        <authorList>
            <person name="May B.J."/>
            <person name="Zhang Q."/>
            <person name="Li L.L."/>
            <person name="Paustian M.L."/>
            <person name="Whittam T.S."/>
            <person name="Kapur V."/>
        </authorList>
    </citation>
    <scope>NUCLEOTIDE SEQUENCE [LARGE SCALE GENOMIC DNA]</scope>
    <source>
        <strain evidence="5 6">Pm70</strain>
    </source>
</reference>
<sequence length="334" mass="39714">MISIAVLRIKTIQAKKHSLHSSKKDKAEVNWREVMREQSFETQNINIEKTYGGQESSSIIHYETFDNLALFYGRKSLVHFHDRFYQVHYLTEGSIALQLDAHEYRLYAPCFFITPPSIPHGFYTDLDTHGHVLTIPQEFVWQLLESLKRDINYFYPMCIELSPQEEAQQIFKFEYLFNLLAGEYRQHTDEKQTALRLSAKLILLEIYRLSKSNEKKYSPRNNELYLFNQFNFLIEDNFKNNWRINDYLDRLCISESKLNAICQHFSATSPKRLIIERQIQEAKRKLLFTQHSIYQIAYDLGFKDPAYFSRFFQKETQLSPKAFRDQDHISSNPS</sequence>
<keyword evidence="1" id="KW-0805">Transcription regulation</keyword>